<evidence type="ECO:0000313" key="4">
    <source>
        <dbReference type="Proteomes" id="UP000019151"/>
    </source>
</evidence>
<keyword evidence="3" id="KW-0614">Plasmid</keyword>
<dbReference type="Pfam" id="PF20091">
    <property type="entry name" value="Abhydrolase_10"/>
    <property type="match status" value="1"/>
</dbReference>
<evidence type="ECO:0000313" key="3">
    <source>
        <dbReference type="EMBL" id="AHG92297.1"/>
    </source>
</evidence>
<keyword evidence="1" id="KW-0732">Signal</keyword>
<organism evidence="3 4">
    <name type="scientific">Gemmatirosa kalamazoonensis</name>
    <dbReference type="NCBI Taxonomy" id="861299"/>
    <lineage>
        <taxon>Bacteria</taxon>
        <taxon>Pseudomonadati</taxon>
        <taxon>Gemmatimonadota</taxon>
        <taxon>Gemmatimonadia</taxon>
        <taxon>Gemmatimonadales</taxon>
        <taxon>Gemmatimonadaceae</taxon>
        <taxon>Gemmatirosa</taxon>
    </lineage>
</organism>
<feature type="chain" id="PRO_5004794668" description="Alpha/beta hydrolase domain-containing protein" evidence="1">
    <location>
        <begin position="22"/>
        <end position="660"/>
    </location>
</feature>
<dbReference type="InParanoid" id="W0RP85"/>
<feature type="domain" description="Alpha/beta hydrolase" evidence="2">
    <location>
        <begin position="273"/>
        <end position="647"/>
    </location>
</feature>
<dbReference type="OrthoDB" id="222879at2"/>
<geneLocation type="plasmid" evidence="3 4">
    <name>1</name>
</geneLocation>
<sequence>MPFRRLVAVVLLCLAAPRAAAARVVRVVVDRREPVADGAAFGSAGAYERLVGRVFFAFDPNNPHDRQIVDLALAPRNAAGEVEAWAEFTMLRPADPSRGSGVTLLDVVNRGNMTVGVFHLDSQRGASPTSAGYFGDALLLRRGLTVVTLGWQWDILPGDGPMHFHPPVAGDPAHPITGLVRSDITVDTPTDTIPLGHRVGASQALGYAASDPDDASNVLTVRDGPTAPRTVVPRARWHFTADRTAVTLDGGFTPGKIYEVVYRAANPVVVGTGLAAVRDMISWLKHDPASLAPTRWGIAYGVSQTGRFLRHFLYQGFDVDEQGRLAFDGIFAHTAGAGRGSFNHRFAQPSRDAQPYSTFFYPTDVFPFTSLPETDPVTGARGALRSAAVTKDAAPAPKVFYVDGGYEYWGRAASLAHTTPDGARDVGFLPSERRYVINSAQHSSPGPFPPNARLDSGPAWKGSPLDQRLALRALLVALVEWVKDGREPPPSMYPTLAARALMPVDSLRRPAIPGVALARVPYQPYRLDLAKEPPTVGTPYTVLVPRVDSLGNDLGGIRSVELRAALATYFPWQLRLGMPAGADRLVSFQGTVVPLPRTEAERAQRGDPRPSIERLYGSRDAYLARVDAAARALVAERFMLPEDAAAAHARLAATWDWIMR</sequence>
<reference evidence="3 4" key="1">
    <citation type="journal article" date="2014" name="Genome Announc.">
        <title>Genome Sequence and Methylome of Soil Bacterium Gemmatirosa kalamazoonensis KBS708T, a Member of the Rarely Cultivated Gemmatimonadetes Phylum.</title>
        <authorList>
            <person name="Debruyn J.M."/>
            <person name="Radosevich M."/>
            <person name="Wommack K.E."/>
            <person name="Polson S.W."/>
            <person name="Hauser L.J."/>
            <person name="Fawaz M.N."/>
            <person name="Korlach J."/>
            <person name="Tsai Y.C."/>
        </authorList>
    </citation>
    <scope>NUCLEOTIDE SEQUENCE [LARGE SCALE GENOMIC DNA]</scope>
    <source>
        <strain evidence="3 4">KBS708</strain>
        <plasmid evidence="4">Plasmid 1</plasmid>
    </source>
</reference>
<evidence type="ECO:0000256" key="1">
    <source>
        <dbReference type="SAM" id="SignalP"/>
    </source>
</evidence>
<accession>W0RP85</accession>
<dbReference type="InterPro" id="IPR045394">
    <property type="entry name" value="Abhydrolase_dom"/>
</dbReference>
<dbReference type="HOGENOM" id="CLU_025858_0_0_0"/>
<dbReference type="EMBL" id="CP007129">
    <property type="protein sequence ID" value="AHG92297.1"/>
    <property type="molecule type" value="Genomic_DNA"/>
</dbReference>
<feature type="signal peptide" evidence="1">
    <location>
        <begin position="1"/>
        <end position="21"/>
    </location>
</feature>
<dbReference type="RefSeq" id="WP_025413644.1">
    <property type="nucleotide sequence ID" value="NZ_CP007129.1"/>
</dbReference>
<gene>
    <name evidence="3" type="ORF">J421_4762</name>
</gene>
<protein>
    <recommendedName>
        <fullName evidence="2">Alpha/beta hydrolase domain-containing protein</fullName>
    </recommendedName>
</protein>
<name>W0RP85_9BACT</name>
<dbReference type="AlphaFoldDB" id="W0RP85"/>
<dbReference type="KEGG" id="gba:J421_4762"/>
<evidence type="ECO:0000259" key="2">
    <source>
        <dbReference type="Pfam" id="PF20091"/>
    </source>
</evidence>
<keyword evidence="4" id="KW-1185">Reference proteome</keyword>
<proteinExistence type="predicted"/>
<dbReference type="Proteomes" id="UP000019151">
    <property type="component" value="Plasmid 1"/>
</dbReference>